<keyword evidence="2" id="KW-1185">Reference proteome</keyword>
<comment type="caution">
    <text evidence="1">The sequence shown here is derived from an EMBL/GenBank/DDBJ whole genome shotgun (WGS) entry which is preliminary data.</text>
</comment>
<reference evidence="2" key="1">
    <citation type="journal article" date="2023" name="Hortic. Res.">
        <title>A chromosome-level phased genome enabling allele-level studies in sweet orange: a case study on citrus Huanglongbing tolerance.</title>
        <authorList>
            <person name="Wu B."/>
            <person name="Yu Q."/>
            <person name="Deng Z."/>
            <person name="Duan Y."/>
            <person name="Luo F."/>
            <person name="Gmitter F. Jr."/>
        </authorList>
    </citation>
    <scope>NUCLEOTIDE SEQUENCE [LARGE SCALE GENOMIC DNA]</scope>
    <source>
        <strain evidence="2">cv. Valencia</strain>
    </source>
</reference>
<accession>A0ACB8IRC3</accession>
<protein>
    <submittedName>
        <fullName evidence="1">Retrovirus-related pol polyprotein from transposon RE1</fullName>
    </submittedName>
</protein>
<sequence>MHRLHFPTTETKTKQPLAILHTDLWGPAPVVSTQGYKYYVSFVDDFTRFTWIFPLKTKDETLHVFKIFKAQVEKQLEQPIKCLQSDWGGEFRSFSKYLQEEGIEFRHSYPYTHNQNGLVERKHRHITESGLTLLAQAKLPIKFWWDSFHTAAYLINRLPTPILAMKTPYESIFHHQPDYNFLRTFGCSCFPFLREYNNHKFHFHTSKCVFLGYSPSHKGYKCLHSSGKIYIASHVLFDETTFPYISDPNFSSSSKHTSSDFQYNLFQRFTLSVPNSNLNSLEATAADQFPVNHSLSSNSPQFQSPTNQTSTSLPSPAPQSPAPQIPCTTQTSQPKPSTSTHHMITRARAGIFKPKTFLTTHNSLEPSTVPEALSDPKWKDAMQTEYDALIHNNTWTLVPMSSTYKLVGCKWVFRTKYNTDGTVSKYKARLVAKGFHQTAGVDYSETFSPVVKSSTVRVILSLAVIKGWKVRQIDVNNAFLNGDLSENVYMTQPEGFVTKEGYICKLNKALYGLKQAPRAWYEKLKGCLTTWQFLNSKADTSLFIKHDTRGLIIVLIYVDDILVTGPDSALLEDFIVKLSQTFALKDLGLVAYFLGVEVSYFDEGMHLSQTKYIKDLLSKASMENCKGSDTPLSTGLKLERNVRGPLGQEFENPTQYRSIVGGLQYLILTRPDIAYSVHKLSQYLSSPTVQHWLACKRVLRYLQSTITYGLYLRKEATLEIGITGYTDADWACGLDDRKSIGAYCIYLGNNLISWSSKKQAIVAKSSTESEYRALSAACSEISWLQSLFSELNIAKLPTPVLWCDNQSAGELARNPVFHSKSKHIELDVHYVRDKVLGKELEVRYIPTEEQVADVLTKPLSFSKFSFFRSKLNVVSRPLSLRGDVKEAHISSIDCKAEDSSSSSLQLRVDDMACQLAPGGYVITCSRDN</sequence>
<gene>
    <name evidence="1" type="ORF">KPL71_024359</name>
</gene>
<proteinExistence type="predicted"/>
<evidence type="ECO:0000313" key="2">
    <source>
        <dbReference type="Proteomes" id="UP000829398"/>
    </source>
</evidence>
<name>A0ACB8IRC3_CITSI</name>
<dbReference type="Proteomes" id="UP000829398">
    <property type="component" value="Chromosome 8"/>
</dbReference>
<dbReference type="EMBL" id="CM039177">
    <property type="protein sequence ID" value="KAH9699464.1"/>
    <property type="molecule type" value="Genomic_DNA"/>
</dbReference>
<evidence type="ECO:0000313" key="1">
    <source>
        <dbReference type="EMBL" id="KAH9699464.1"/>
    </source>
</evidence>
<organism evidence="1 2">
    <name type="scientific">Citrus sinensis</name>
    <name type="common">Sweet orange</name>
    <name type="synonym">Citrus aurantium var. sinensis</name>
    <dbReference type="NCBI Taxonomy" id="2711"/>
    <lineage>
        <taxon>Eukaryota</taxon>
        <taxon>Viridiplantae</taxon>
        <taxon>Streptophyta</taxon>
        <taxon>Embryophyta</taxon>
        <taxon>Tracheophyta</taxon>
        <taxon>Spermatophyta</taxon>
        <taxon>Magnoliopsida</taxon>
        <taxon>eudicotyledons</taxon>
        <taxon>Gunneridae</taxon>
        <taxon>Pentapetalae</taxon>
        <taxon>rosids</taxon>
        <taxon>malvids</taxon>
        <taxon>Sapindales</taxon>
        <taxon>Rutaceae</taxon>
        <taxon>Aurantioideae</taxon>
        <taxon>Citrus</taxon>
    </lineage>
</organism>